<sequence length="739" mass="84226">MEILKALIFLCLSVAVCRSDSNLSSDLVLLPYDFLFDAAVEAYYKGDWLAVILNMEKAIRNKDALRNIKAQCRLRCANQSAFSQPSVGMKVPIPGAGSVEDLSFFQTILQRADCINVCESEKLGSPTLHQVSEEVDLEFRKRSPYNYLQVAYFKINKLDKAVAAAHTFFQANPDHIEMKQNLEYYRMMARVQEENFKDLEMKPHMAEFLMGKSFYSDDSFQLAAEHFERALDEYFVANKECRVLCEGGYRFDGYSYMEYSADLFQAMTDHYLQLLNCKQHCSVELATAAGRERPFEDFLPSIFNYLQFSYYNTVIFNVRSVTQVVKHYIQQSILEKELLYFGYEAFGITFVDPDAWTPEDVMPNKLRNKHKADRETAARITEEIGNLMKEIETLVEEKKKDSSEMAKILYDNIKVTMISSQLNGSQRVLLDGMISDDECRELQRLSNAAALKGDGYRGQPSPHTPNEMFQGVTVLAAVKLGQEGKVPLKSARLFFDLSEKVRKVLESYFQLDKPLYFSYSHLVCRSAIDEKQVDRKDLSHPVHVDNCLLVSELKECKKEPPAYTHRDYSAILYLNDDFEGGEFIFTELDAKTVTAEVQPRCGRVVGFGAGKENPHGVRAITKGQRCAMALWFTLDPTHEEKERIQAQQLLNMFSSPINAQFVHEAAKDESQVTTDKRVKTADIDAHAGQSADQPKGVTEKKMTTETAKEEIKDGKQIKVTPSKENSTPSLEEEREKDEL</sequence>
<dbReference type="Pfam" id="PF13640">
    <property type="entry name" value="2OG-FeII_Oxy_3"/>
    <property type="match status" value="1"/>
</dbReference>
<evidence type="ECO:0000256" key="13">
    <source>
        <dbReference type="ARBA" id="ARBA00023004"/>
    </source>
</evidence>
<dbReference type="InterPro" id="IPR056585">
    <property type="entry name" value="Leprecan_dom"/>
</dbReference>
<comment type="cofactor">
    <cofactor evidence="1">
        <name>L-ascorbate</name>
        <dbReference type="ChEBI" id="CHEBI:38290"/>
    </cofactor>
</comment>
<dbReference type="FunFam" id="2.60.120.620:FF:000003">
    <property type="entry name" value="Prolyl 3-hydroxylase 2"/>
    <property type="match status" value="1"/>
</dbReference>
<dbReference type="Proteomes" id="UP000265020">
    <property type="component" value="Unassembled WGS sequence"/>
</dbReference>
<protein>
    <recommendedName>
        <fullName evidence="4">procollagen-proline 3-dioxygenase</fullName>
        <ecNumber evidence="4">1.14.11.7</ecNumber>
    </recommendedName>
</protein>
<keyword evidence="19" id="KW-1185">Reference proteome</keyword>
<feature type="region of interest" description="Disordered" evidence="15">
    <location>
        <begin position="666"/>
        <end position="739"/>
    </location>
</feature>
<name>A0A3Q2D6I2_CYPVA</name>
<reference evidence="18" key="1">
    <citation type="submission" date="2025-08" db="UniProtKB">
        <authorList>
            <consortium name="Ensembl"/>
        </authorList>
    </citation>
    <scope>IDENTIFICATION</scope>
</reference>
<evidence type="ECO:0000256" key="5">
    <source>
        <dbReference type="ARBA" id="ARBA00022723"/>
    </source>
</evidence>
<evidence type="ECO:0000259" key="17">
    <source>
        <dbReference type="PROSITE" id="PS51471"/>
    </source>
</evidence>
<keyword evidence="11" id="KW-0223">Dioxygenase</keyword>
<evidence type="ECO:0000256" key="16">
    <source>
        <dbReference type="SAM" id="SignalP"/>
    </source>
</evidence>
<comment type="cofactor">
    <cofactor evidence="2">
        <name>Fe cation</name>
        <dbReference type="ChEBI" id="CHEBI:24875"/>
    </cofactor>
</comment>
<evidence type="ECO:0000256" key="3">
    <source>
        <dbReference type="ARBA" id="ARBA00006487"/>
    </source>
</evidence>
<dbReference type="GO" id="GO:0005783">
    <property type="term" value="C:endoplasmic reticulum"/>
    <property type="evidence" value="ECO:0007669"/>
    <property type="project" value="TreeGrafter"/>
</dbReference>
<dbReference type="SMART" id="SM00702">
    <property type="entry name" value="P4Hc"/>
    <property type="match status" value="1"/>
</dbReference>
<dbReference type="PANTHER" id="PTHR14049">
    <property type="entry name" value="LEPRECAN 1"/>
    <property type="match status" value="1"/>
</dbReference>
<comment type="similarity">
    <text evidence="3">Belongs to the leprecan family.</text>
</comment>
<feature type="compositionally biased region" description="Basic and acidic residues" evidence="15">
    <location>
        <begin position="697"/>
        <end position="716"/>
    </location>
</feature>
<keyword evidence="6 16" id="KW-0732">Signal</keyword>
<evidence type="ECO:0000313" key="19">
    <source>
        <dbReference type="Proteomes" id="UP000265020"/>
    </source>
</evidence>
<evidence type="ECO:0000256" key="6">
    <source>
        <dbReference type="ARBA" id="ARBA00022729"/>
    </source>
</evidence>
<dbReference type="InterPro" id="IPR044862">
    <property type="entry name" value="Pro_4_hyd_alph_FE2OG_OXY"/>
</dbReference>
<keyword evidence="13" id="KW-0408">Iron</keyword>
<dbReference type="AlphaFoldDB" id="A0A3Q2D6I2"/>
<dbReference type="PANTHER" id="PTHR14049:SF5">
    <property type="entry name" value="PROLYL 3-HYDROXYLASE 1"/>
    <property type="match status" value="1"/>
</dbReference>
<evidence type="ECO:0000256" key="12">
    <source>
        <dbReference type="ARBA" id="ARBA00023002"/>
    </source>
</evidence>
<keyword evidence="9" id="KW-0256">Endoplasmic reticulum</keyword>
<dbReference type="InterPro" id="IPR005123">
    <property type="entry name" value="Oxoglu/Fe-dep_dioxygenase_dom"/>
</dbReference>
<dbReference type="PROSITE" id="PS51471">
    <property type="entry name" value="FE2OG_OXY"/>
    <property type="match status" value="1"/>
</dbReference>
<evidence type="ECO:0000256" key="7">
    <source>
        <dbReference type="ARBA" id="ARBA00022737"/>
    </source>
</evidence>
<evidence type="ECO:0000313" key="18">
    <source>
        <dbReference type="Ensembl" id="ENSCVAP00000014236.1"/>
    </source>
</evidence>
<dbReference type="Gene3D" id="2.60.120.620">
    <property type="entry name" value="q2cbj1_9rhob like domain"/>
    <property type="match status" value="1"/>
</dbReference>
<evidence type="ECO:0000256" key="8">
    <source>
        <dbReference type="ARBA" id="ARBA00022803"/>
    </source>
</evidence>
<dbReference type="InterPro" id="IPR011990">
    <property type="entry name" value="TPR-like_helical_dom_sf"/>
</dbReference>
<evidence type="ECO:0000256" key="15">
    <source>
        <dbReference type="SAM" id="MobiDB-lite"/>
    </source>
</evidence>
<dbReference type="Ensembl" id="ENSCVAT00000022007.1">
    <property type="protein sequence ID" value="ENSCVAP00000014236.1"/>
    <property type="gene ID" value="ENSCVAG00000016868.1"/>
</dbReference>
<evidence type="ECO:0000256" key="14">
    <source>
        <dbReference type="ARBA" id="ARBA00023180"/>
    </source>
</evidence>
<keyword evidence="5" id="KW-0479">Metal-binding</keyword>
<feature type="signal peptide" evidence="16">
    <location>
        <begin position="1"/>
        <end position="19"/>
    </location>
</feature>
<dbReference type="Gene3D" id="1.25.40.10">
    <property type="entry name" value="Tetratricopeptide repeat domain"/>
    <property type="match status" value="1"/>
</dbReference>
<dbReference type="InterPro" id="IPR006620">
    <property type="entry name" value="Pro_4_hyd_alph"/>
</dbReference>
<evidence type="ECO:0000256" key="11">
    <source>
        <dbReference type="ARBA" id="ARBA00022964"/>
    </source>
</evidence>
<reference evidence="18" key="2">
    <citation type="submission" date="2025-09" db="UniProtKB">
        <authorList>
            <consortium name="Ensembl"/>
        </authorList>
    </citation>
    <scope>IDENTIFICATION</scope>
</reference>
<keyword evidence="12" id="KW-0560">Oxidoreductase</keyword>
<dbReference type="GeneTree" id="ENSGT00940000158725"/>
<dbReference type="InterPro" id="IPR039575">
    <property type="entry name" value="P3H"/>
</dbReference>
<evidence type="ECO:0000256" key="4">
    <source>
        <dbReference type="ARBA" id="ARBA00012262"/>
    </source>
</evidence>
<organism evidence="18 19">
    <name type="scientific">Cyprinodon variegatus</name>
    <name type="common">Sheepshead minnow</name>
    <dbReference type="NCBI Taxonomy" id="28743"/>
    <lineage>
        <taxon>Eukaryota</taxon>
        <taxon>Metazoa</taxon>
        <taxon>Chordata</taxon>
        <taxon>Craniata</taxon>
        <taxon>Vertebrata</taxon>
        <taxon>Euteleostomi</taxon>
        <taxon>Actinopterygii</taxon>
        <taxon>Neopterygii</taxon>
        <taxon>Teleostei</taxon>
        <taxon>Neoteleostei</taxon>
        <taxon>Acanthomorphata</taxon>
        <taxon>Ovalentaria</taxon>
        <taxon>Atherinomorphae</taxon>
        <taxon>Cyprinodontiformes</taxon>
        <taxon>Cyprinodontidae</taxon>
        <taxon>Cyprinodon</taxon>
    </lineage>
</organism>
<evidence type="ECO:0000256" key="2">
    <source>
        <dbReference type="ARBA" id="ARBA00001962"/>
    </source>
</evidence>
<evidence type="ECO:0000256" key="9">
    <source>
        <dbReference type="ARBA" id="ARBA00022824"/>
    </source>
</evidence>
<dbReference type="Pfam" id="PF23557">
    <property type="entry name" value="TPR_leprecan"/>
    <property type="match status" value="1"/>
</dbReference>
<dbReference type="GO" id="GO:0031418">
    <property type="term" value="F:L-ascorbic acid binding"/>
    <property type="evidence" value="ECO:0007669"/>
    <property type="project" value="UniProtKB-KW"/>
</dbReference>
<evidence type="ECO:0000256" key="1">
    <source>
        <dbReference type="ARBA" id="ARBA00001961"/>
    </source>
</evidence>
<feature type="domain" description="Fe2OG dioxygenase" evidence="17">
    <location>
        <begin position="520"/>
        <end position="634"/>
    </location>
</feature>
<proteinExistence type="inferred from homology"/>
<dbReference type="GO" id="GO:0005506">
    <property type="term" value="F:iron ion binding"/>
    <property type="evidence" value="ECO:0007669"/>
    <property type="project" value="InterPro"/>
</dbReference>
<dbReference type="GO" id="GO:0019797">
    <property type="term" value="F:procollagen-proline 3-dioxygenase activity"/>
    <property type="evidence" value="ECO:0007669"/>
    <property type="project" value="UniProtKB-EC"/>
</dbReference>
<keyword evidence="14" id="KW-0325">Glycoprotein</keyword>
<feature type="chain" id="PRO_5018768847" description="procollagen-proline 3-dioxygenase" evidence="16">
    <location>
        <begin position="20"/>
        <end position="739"/>
    </location>
</feature>
<keyword evidence="8" id="KW-0802">TPR repeat</keyword>
<keyword evidence="7" id="KW-0677">Repeat</keyword>
<dbReference type="EC" id="1.14.11.7" evidence="4"/>
<feature type="compositionally biased region" description="Basic and acidic residues" evidence="15">
    <location>
        <begin position="666"/>
        <end position="685"/>
    </location>
</feature>
<dbReference type="STRING" id="28743.ENSCVAP00000014236"/>
<accession>A0A3Q2D6I2</accession>
<dbReference type="OMA" id="HTPSEMF"/>
<dbReference type="GO" id="GO:0032963">
    <property type="term" value="P:collagen metabolic process"/>
    <property type="evidence" value="ECO:0007669"/>
    <property type="project" value="InterPro"/>
</dbReference>
<evidence type="ECO:0000256" key="10">
    <source>
        <dbReference type="ARBA" id="ARBA00022896"/>
    </source>
</evidence>
<keyword evidence="10" id="KW-0847">Vitamin C</keyword>